<organism evidence="3">
    <name type="scientific">Araucaria cunninghamii</name>
    <name type="common">Hoop pine</name>
    <name type="synonym">Moreton Bay pine</name>
    <dbReference type="NCBI Taxonomy" id="56994"/>
    <lineage>
        <taxon>Eukaryota</taxon>
        <taxon>Viridiplantae</taxon>
        <taxon>Streptophyta</taxon>
        <taxon>Embryophyta</taxon>
        <taxon>Tracheophyta</taxon>
        <taxon>Spermatophyta</taxon>
        <taxon>Pinopsida</taxon>
        <taxon>Pinidae</taxon>
        <taxon>Conifers II</taxon>
        <taxon>Araucariales</taxon>
        <taxon>Araucariaceae</taxon>
        <taxon>Araucaria</taxon>
    </lineage>
</organism>
<dbReference type="Pfam" id="PF14111">
    <property type="entry name" value="DUF4283"/>
    <property type="match status" value="1"/>
</dbReference>
<evidence type="ECO:0000256" key="1">
    <source>
        <dbReference type="SAM" id="MobiDB-lite"/>
    </source>
</evidence>
<feature type="region of interest" description="Disordered" evidence="1">
    <location>
        <begin position="273"/>
        <end position="302"/>
    </location>
</feature>
<evidence type="ECO:0000313" key="3">
    <source>
        <dbReference type="EMBL" id="JAG99156.1"/>
    </source>
</evidence>
<dbReference type="AlphaFoldDB" id="A0A0D6R8S9"/>
<dbReference type="PANTHER" id="PTHR31286:SF180">
    <property type="entry name" value="OS10G0362600 PROTEIN"/>
    <property type="match status" value="1"/>
</dbReference>
<sequence length="302" mass="33711">MDADGNAPCGLPKKPKDCKKNGVYNIGTHMGNDENQDLCDPLSKIHHPAPARAQMDGDDCDPYVNVAHKANDGNRGLCNFKPISHGYRLVDDFIFSDRSLVGVFTRLRPSVQELFQWSKSNWVSKLRSIWGFKIVGEGFFKIEFFDKDDCEFVFENGPWFMGVAGLTLKRWNPNFDPQNPGPLNTPVWMSLPDLPLEFWNEETLVKICSVVGNVLQIDESGSSTIARVCVEVDLREGLPSTVNLRCSGVSVTQELDYDGIPFRCKVCRSTEHQEGSCPRKGTKSSRKKGNVLMSSGLWSSGK</sequence>
<feature type="compositionally biased region" description="Basic residues" evidence="1">
    <location>
        <begin position="280"/>
        <end position="289"/>
    </location>
</feature>
<reference evidence="3" key="1">
    <citation type="submission" date="2015-03" db="EMBL/GenBank/DDBJ databases">
        <title>A transcriptome of Araucaria cunninghamii, an australian fine timber species.</title>
        <authorList>
            <person name="Jing Yi C.J.Y."/>
            <person name="Yin San L.Y.S."/>
            <person name="Abdul Karim S.S."/>
            <person name="Wan Azmi N.N."/>
            <person name="Hercus R.R."/>
            <person name="Croft L.L."/>
        </authorList>
    </citation>
    <scope>NUCLEOTIDE SEQUENCE</scope>
    <source>
        <strain evidence="3">MI0301</strain>
        <tissue evidence="3">Leaf</tissue>
    </source>
</reference>
<protein>
    <recommendedName>
        <fullName evidence="2">DUF4283 domain-containing protein</fullName>
    </recommendedName>
</protein>
<feature type="domain" description="DUF4283" evidence="2">
    <location>
        <begin position="98"/>
        <end position="178"/>
    </location>
</feature>
<name>A0A0D6R8S9_ARACU</name>
<dbReference type="EMBL" id="GCKF01007294">
    <property type="protein sequence ID" value="JAG99156.1"/>
    <property type="molecule type" value="Transcribed_RNA"/>
</dbReference>
<feature type="compositionally biased region" description="Polar residues" evidence="1">
    <location>
        <begin position="292"/>
        <end position="302"/>
    </location>
</feature>
<dbReference type="InterPro" id="IPR025558">
    <property type="entry name" value="DUF4283"/>
</dbReference>
<accession>A0A0D6R8S9</accession>
<evidence type="ECO:0000259" key="2">
    <source>
        <dbReference type="Pfam" id="PF14111"/>
    </source>
</evidence>
<dbReference type="PANTHER" id="PTHR31286">
    <property type="entry name" value="GLYCINE-RICH CELL WALL STRUCTURAL PROTEIN 1.8-LIKE"/>
    <property type="match status" value="1"/>
</dbReference>
<dbReference type="InterPro" id="IPR040256">
    <property type="entry name" value="At4g02000-like"/>
</dbReference>
<proteinExistence type="predicted"/>